<dbReference type="Pfam" id="PF13411">
    <property type="entry name" value="MerR_1"/>
    <property type="match status" value="1"/>
</dbReference>
<keyword evidence="3" id="KW-0804">Transcription</keyword>
<dbReference type="EMBL" id="BMZE01000006">
    <property type="protein sequence ID" value="GHA38591.1"/>
    <property type="molecule type" value="Genomic_DNA"/>
</dbReference>
<dbReference type="GO" id="GO:0003700">
    <property type="term" value="F:DNA-binding transcription factor activity"/>
    <property type="evidence" value="ECO:0007669"/>
    <property type="project" value="InterPro"/>
</dbReference>
<dbReference type="Gene3D" id="1.10.1660.10">
    <property type="match status" value="1"/>
</dbReference>
<dbReference type="InterPro" id="IPR047057">
    <property type="entry name" value="MerR_fam"/>
</dbReference>
<evidence type="ECO:0000259" key="4">
    <source>
        <dbReference type="PROSITE" id="PS50937"/>
    </source>
</evidence>
<accession>A0A918SH47</accession>
<dbReference type="InterPro" id="IPR009061">
    <property type="entry name" value="DNA-bd_dom_put_sf"/>
</dbReference>
<dbReference type="InterPro" id="IPR000551">
    <property type="entry name" value="MerR-type_HTH_dom"/>
</dbReference>
<dbReference type="PANTHER" id="PTHR30204:SF94">
    <property type="entry name" value="HEAVY METAL-DEPENDENT TRANSCRIPTIONAL REGULATOR HI_0293-RELATED"/>
    <property type="match status" value="1"/>
</dbReference>
<dbReference type="Proteomes" id="UP000646579">
    <property type="component" value="Unassembled WGS sequence"/>
</dbReference>
<dbReference type="RefSeq" id="WP_373297343.1">
    <property type="nucleotide sequence ID" value="NZ_BMZE01000006.1"/>
</dbReference>
<organism evidence="5 6">
    <name type="scientific">Devosia pacifica</name>
    <dbReference type="NCBI Taxonomy" id="1335967"/>
    <lineage>
        <taxon>Bacteria</taxon>
        <taxon>Pseudomonadati</taxon>
        <taxon>Pseudomonadota</taxon>
        <taxon>Alphaproteobacteria</taxon>
        <taxon>Hyphomicrobiales</taxon>
        <taxon>Devosiaceae</taxon>
        <taxon>Devosia</taxon>
    </lineage>
</organism>
<dbReference type="SUPFAM" id="SSF46955">
    <property type="entry name" value="Putative DNA-binding domain"/>
    <property type="match status" value="1"/>
</dbReference>
<proteinExistence type="predicted"/>
<evidence type="ECO:0000256" key="2">
    <source>
        <dbReference type="ARBA" id="ARBA00023125"/>
    </source>
</evidence>
<evidence type="ECO:0000256" key="1">
    <source>
        <dbReference type="ARBA" id="ARBA00023015"/>
    </source>
</evidence>
<dbReference type="PANTHER" id="PTHR30204">
    <property type="entry name" value="REDOX-CYCLING DRUG-SENSING TRANSCRIPTIONAL ACTIVATOR SOXR"/>
    <property type="match status" value="1"/>
</dbReference>
<reference evidence="5" key="1">
    <citation type="journal article" date="2014" name="Int. J. Syst. Evol. Microbiol.">
        <title>Complete genome sequence of Corynebacterium casei LMG S-19264T (=DSM 44701T), isolated from a smear-ripened cheese.</title>
        <authorList>
            <consortium name="US DOE Joint Genome Institute (JGI-PGF)"/>
            <person name="Walter F."/>
            <person name="Albersmeier A."/>
            <person name="Kalinowski J."/>
            <person name="Ruckert C."/>
        </authorList>
    </citation>
    <scope>NUCLEOTIDE SEQUENCE</scope>
    <source>
        <strain evidence="5">KCTC 32437</strain>
    </source>
</reference>
<dbReference type="SMART" id="SM00422">
    <property type="entry name" value="HTH_MERR"/>
    <property type="match status" value="1"/>
</dbReference>
<keyword evidence="1" id="KW-0805">Transcription regulation</keyword>
<dbReference type="GO" id="GO:0003677">
    <property type="term" value="F:DNA binding"/>
    <property type="evidence" value="ECO:0007669"/>
    <property type="project" value="UniProtKB-KW"/>
</dbReference>
<evidence type="ECO:0000256" key="3">
    <source>
        <dbReference type="ARBA" id="ARBA00023163"/>
    </source>
</evidence>
<evidence type="ECO:0000313" key="6">
    <source>
        <dbReference type="Proteomes" id="UP000646579"/>
    </source>
</evidence>
<dbReference type="AlphaFoldDB" id="A0A918SH47"/>
<evidence type="ECO:0000313" key="5">
    <source>
        <dbReference type="EMBL" id="GHA38591.1"/>
    </source>
</evidence>
<dbReference type="PROSITE" id="PS50937">
    <property type="entry name" value="HTH_MERR_2"/>
    <property type="match status" value="1"/>
</dbReference>
<keyword evidence="6" id="KW-1185">Reference proteome</keyword>
<gene>
    <name evidence="5" type="ORF">GCM10007989_37920</name>
</gene>
<feature type="domain" description="HTH merR-type" evidence="4">
    <location>
        <begin position="4"/>
        <end position="58"/>
    </location>
</feature>
<keyword evidence="2" id="KW-0238">DNA-binding</keyword>
<sequence>MSHGIAIGKVSEASGAKVTTVSYYEQIGLPPTPPRTDSGRRTYDRDNIYRLTFIRHARTELRNRPDPHLVALLAGLT</sequence>
<protein>
    <recommendedName>
        <fullName evidence="4">HTH merR-type domain-containing protein</fullName>
    </recommendedName>
</protein>
<name>A0A918SH47_9HYPH</name>
<reference evidence="5" key="2">
    <citation type="submission" date="2020-09" db="EMBL/GenBank/DDBJ databases">
        <authorList>
            <person name="Sun Q."/>
            <person name="Kim S."/>
        </authorList>
    </citation>
    <scope>NUCLEOTIDE SEQUENCE</scope>
    <source>
        <strain evidence="5">KCTC 32437</strain>
    </source>
</reference>
<comment type="caution">
    <text evidence="5">The sequence shown here is derived from an EMBL/GenBank/DDBJ whole genome shotgun (WGS) entry which is preliminary data.</text>
</comment>